<feature type="compositionally biased region" description="Gly residues" evidence="10">
    <location>
        <begin position="39"/>
        <end position="54"/>
    </location>
</feature>
<organism evidence="12 13">
    <name type="scientific">Cellulomonas cellasea</name>
    <dbReference type="NCBI Taxonomy" id="43670"/>
    <lineage>
        <taxon>Bacteria</taxon>
        <taxon>Bacillati</taxon>
        <taxon>Actinomycetota</taxon>
        <taxon>Actinomycetes</taxon>
        <taxon>Micrococcales</taxon>
        <taxon>Cellulomonadaceae</taxon>
        <taxon>Cellulomonas</taxon>
    </lineage>
</organism>
<comment type="subunit">
    <text evidence="4">Homotetramer.</text>
</comment>
<comment type="cofactor">
    <cofactor evidence="1">
        <name>Zn(2+)</name>
        <dbReference type="ChEBI" id="CHEBI:29105"/>
    </cofactor>
</comment>
<dbReference type="InterPro" id="IPR050138">
    <property type="entry name" value="DHOase/Allantoinase_Hydrolase"/>
</dbReference>
<protein>
    <recommendedName>
        <fullName evidence="5">allantoinase</fullName>
        <ecNumber evidence="5">3.5.2.5</ecNumber>
    </recommendedName>
</protein>
<feature type="compositionally biased region" description="Low complexity" evidence="10">
    <location>
        <begin position="479"/>
        <end position="489"/>
    </location>
</feature>
<dbReference type="GO" id="GO:0006145">
    <property type="term" value="P:purine nucleobase catabolic process"/>
    <property type="evidence" value="ECO:0007669"/>
    <property type="project" value="TreeGrafter"/>
</dbReference>
<evidence type="ECO:0000256" key="6">
    <source>
        <dbReference type="ARBA" id="ARBA00022631"/>
    </source>
</evidence>
<proteinExistence type="inferred from homology"/>
<dbReference type="EMBL" id="BJLR01000001">
    <property type="protein sequence ID" value="GEA86062.1"/>
    <property type="molecule type" value="Genomic_DNA"/>
</dbReference>
<evidence type="ECO:0000313" key="13">
    <source>
        <dbReference type="Proteomes" id="UP000317046"/>
    </source>
</evidence>
<dbReference type="Gene3D" id="3.20.20.140">
    <property type="entry name" value="Metal-dependent hydrolases"/>
    <property type="match status" value="1"/>
</dbReference>
<evidence type="ECO:0000256" key="5">
    <source>
        <dbReference type="ARBA" id="ARBA00012863"/>
    </source>
</evidence>
<dbReference type="PANTHER" id="PTHR43668:SF2">
    <property type="entry name" value="ALLANTOINASE"/>
    <property type="match status" value="1"/>
</dbReference>
<evidence type="ECO:0000256" key="9">
    <source>
        <dbReference type="ARBA" id="ARBA00022833"/>
    </source>
</evidence>
<dbReference type="Pfam" id="PF01979">
    <property type="entry name" value="Amidohydro_1"/>
    <property type="match status" value="1"/>
</dbReference>
<dbReference type="InterPro" id="IPR006680">
    <property type="entry name" value="Amidohydro-rel"/>
</dbReference>
<comment type="pathway">
    <text evidence="2">Nitrogen metabolism; (S)-allantoin degradation; allantoate from (S)-allantoin: step 1/1.</text>
</comment>
<dbReference type="RefSeq" id="WP_141371810.1">
    <property type="nucleotide sequence ID" value="NZ_BJLR01000001.1"/>
</dbReference>
<dbReference type="GO" id="GO:0050897">
    <property type="term" value="F:cobalt ion binding"/>
    <property type="evidence" value="ECO:0007669"/>
    <property type="project" value="InterPro"/>
</dbReference>
<comment type="similarity">
    <text evidence="3">Belongs to the metallo-dependent hydrolases superfamily. Allantoinase family.</text>
</comment>
<dbReference type="PANTHER" id="PTHR43668">
    <property type="entry name" value="ALLANTOINASE"/>
    <property type="match status" value="1"/>
</dbReference>
<sequence>MPEQHDLVIRAARALVDGRWGPAEVGVRDGRIVTVASGTGTGTAPGRGPTGAGGAEREVGTALVGARTVTLADDEVLVPGLVDTHVHVNEPGRTHWEGFASATRAAAAGGVTTLVDMPLNSIPPTTDVAALATKRACATPQVRVDVAFWGGAVPGNLGSLRALHDAGVLGFKAFLAPSGVDEFAHLGHADLDRALAEVAAFDGLLLVHAEDPAVLDAHATPGRQDYARFVGSRPDAAEVAAIERLVDGVRRTGARAHVLHLSSAAALPVLRAARAEGLPITVETCPHYLTISAEQVPEGGTQFKCCPPIRDAANQDALWRALLDGDVDVVVTDHSPSTPDLKAAGGGDFAQAWGGIAGLQTGLAAVWTEAARRGIGLERVLGWMSGGPARLAGLGAKGRIAVGADADLVAFAPDAERTVHAAELLHRNPVSAFDGRRLRGVVRGVWLRGEPVGTGPDEPARGRLLHRAGAGAGPPAGPATPGHAIGTGR</sequence>
<gene>
    <name evidence="12" type="primary">allB</name>
    <name evidence="12" type="ORF">CCE01nite_00110</name>
</gene>
<dbReference type="GO" id="GO:0004038">
    <property type="term" value="F:allantoinase activity"/>
    <property type="evidence" value="ECO:0007669"/>
    <property type="project" value="UniProtKB-EC"/>
</dbReference>
<evidence type="ECO:0000256" key="8">
    <source>
        <dbReference type="ARBA" id="ARBA00022801"/>
    </source>
</evidence>
<dbReference type="GO" id="GO:0000256">
    <property type="term" value="P:allantoin catabolic process"/>
    <property type="evidence" value="ECO:0007669"/>
    <property type="project" value="InterPro"/>
</dbReference>
<keyword evidence="8" id="KW-0378">Hydrolase</keyword>
<keyword evidence="6" id="KW-0659">Purine metabolism</keyword>
<keyword evidence="13" id="KW-1185">Reference proteome</keyword>
<evidence type="ECO:0000256" key="2">
    <source>
        <dbReference type="ARBA" id="ARBA00004968"/>
    </source>
</evidence>
<evidence type="ECO:0000259" key="11">
    <source>
        <dbReference type="Pfam" id="PF01979"/>
    </source>
</evidence>
<dbReference type="GO" id="GO:0005737">
    <property type="term" value="C:cytoplasm"/>
    <property type="evidence" value="ECO:0007669"/>
    <property type="project" value="TreeGrafter"/>
</dbReference>
<dbReference type="EC" id="3.5.2.5" evidence="5"/>
<dbReference type="InterPro" id="IPR032466">
    <property type="entry name" value="Metal_Hydrolase"/>
</dbReference>
<feature type="domain" description="Amidohydrolase-related" evidence="11">
    <location>
        <begin position="76"/>
        <end position="452"/>
    </location>
</feature>
<dbReference type="FunFam" id="3.20.20.140:FF:000032">
    <property type="entry name" value="Allantoinase Dal1"/>
    <property type="match status" value="1"/>
</dbReference>
<evidence type="ECO:0000256" key="7">
    <source>
        <dbReference type="ARBA" id="ARBA00022723"/>
    </source>
</evidence>
<feature type="region of interest" description="Disordered" evidence="10">
    <location>
        <begin position="36"/>
        <end position="55"/>
    </location>
</feature>
<reference evidence="12" key="1">
    <citation type="submission" date="2019-06" db="EMBL/GenBank/DDBJ databases">
        <title>Whole genome shotgun sequence of Cellulomonas cellasea NBRC 3753.</title>
        <authorList>
            <person name="Hosoyama A."/>
            <person name="Uohara A."/>
            <person name="Ohji S."/>
            <person name="Ichikawa N."/>
        </authorList>
    </citation>
    <scope>NUCLEOTIDE SEQUENCE [LARGE SCALE GENOMIC DNA]</scope>
    <source>
        <strain evidence="12">NBRC 3753</strain>
    </source>
</reference>
<comment type="caution">
    <text evidence="12">The sequence shown here is derived from an EMBL/GenBank/DDBJ whole genome shotgun (WGS) entry which is preliminary data.</text>
</comment>
<evidence type="ECO:0000256" key="10">
    <source>
        <dbReference type="SAM" id="MobiDB-lite"/>
    </source>
</evidence>
<feature type="region of interest" description="Disordered" evidence="10">
    <location>
        <begin position="466"/>
        <end position="489"/>
    </location>
</feature>
<evidence type="ECO:0000256" key="1">
    <source>
        <dbReference type="ARBA" id="ARBA00001947"/>
    </source>
</evidence>
<accession>A0A4Y3KPU8</accession>
<dbReference type="GO" id="GO:0008270">
    <property type="term" value="F:zinc ion binding"/>
    <property type="evidence" value="ECO:0007669"/>
    <property type="project" value="InterPro"/>
</dbReference>
<evidence type="ECO:0000313" key="12">
    <source>
        <dbReference type="EMBL" id="GEA86062.1"/>
    </source>
</evidence>
<dbReference type="NCBIfam" id="TIGR03178">
    <property type="entry name" value="allantoinase"/>
    <property type="match status" value="1"/>
</dbReference>
<keyword evidence="9" id="KW-0862">Zinc</keyword>
<dbReference type="SUPFAM" id="SSF51556">
    <property type="entry name" value="Metallo-dependent hydrolases"/>
    <property type="match status" value="1"/>
</dbReference>
<name>A0A4Y3KPU8_9CELL</name>
<dbReference type="Proteomes" id="UP000317046">
    <property type="component" value="Unassembled WGS sequence"/>
</dbReference>
<evidence type="ECO:0000256" key="4">
    <source>
        <dbReference type="ARBA" id="ARBA00011881"/>
    </source>
</evidence>
<evidence type="ECO:0000256" key="3">
    <source>
        <dbReference type="ARBA" id="ARBA00010368"/>
    </source>
</evidence>
<keyword evidence="7" id="KW-0479">Metal-binding</keyword>
<dbReference type="InterPro" id="IPR017593">
    <property type="entry name" value="Allantoinase"/>
</dbReference>
<dbReference type="AlphaFoldDB" id="A0A4Y3KPU8"/>
<dbReference type="InterPro" id="IPR011059">
    <property type="entry name" value="Metal-dep_hydrolase_composite"/>
</dbReference>
<dbReference type="SUPFAM" id="SSF51338">
    <property type="entry name" value="Composite domain of metallo-dependent hydrolases"/>
    <property type="match status" value="1"/>
</dbReference>